<organism evidence="1 2">
    <name type="scientific">Metarhizium brunneum</name>
    <dbReference type="NCBI Taxonomy" id="500148"/>
    <lineage>
        <taxon>Eukaryota</taxon>
        <taxon>Fungi</taxon>
        <taxon>Dikarya</taxon>
        <taxon>Ascomycota</taxon>
        <taxon>Pezizomycotina</taxon>
        <taxon>Sordariomycetes</taxon>
        <taxon>Hypocreomycetidae</taxon>
        <taxon>Hypocreales</taxon>
        <taxon>Clavicipitaceae</taxon>
        <taxon>Metarhizium</taxon>
    </lineage>
</organism>
<proteinExistence type="predicted"/>
<reference evidence="1 2" key="1">
    <citation type="submission" date="2020-07" db="EMBL/GenBank/DDBJ databases">
        <title>Telomere length de novo assembly of all 7 chromosomes of the fungus, Metarhizium brunneum, using a novel assembly pipeline.</title>
        <authorList>
            <person name="Saud z."/>
            <person name="Kortsinoglou A."/>
            <person name="Kouvelis V.N."/>
            <person name="Butt T.M."/>
        </authorList>
    </citation>
    <scope>NUCLEOTIDE SEQUENCE [LARGE SCALE GENOMIC DNA]</scope>
    <source>
        <strain evidence="1 2">4556</strain>
    </source>
</reference>
<dbReference type="Proteomes" id="UP000510686">
    <property type="component" value="Chromosome 1"/>
</dbReference>
<dbReference type="Gene3D" id="2.120.10.70">
    <property type="entry name" value="Fucose-specific lectin"/>
    <property type="match status" value="1"/>
</dbReference>
<dbReference type="EMBL" id="CP058932">
    <property type="protein sequence ID" value="QLI66223.1"/>
    <property type="molecule type" value="Genomic_DNA"/>
</dbReference>
<name>A0A7D5YYW4_9HYPO</name>
<gene>
    <name evidence="1" type="ORF">G6M90_00g000030</name>
</gene>
<dbReference type="RefSeq" id="XP_014543059.1">
    <property type="nucleotide sequence ID" value="XM_014687573.1"/>
</dbReference>
<accession>A0A7D5YYW4</accession>
<dbReference type="KEGG" id="mbrn:26244432"/>
<dbReference type="GeneID" id="26244432"/>
<dbReference type="AlphaFoldDB" id="A0A7D5YYW4"/>
<sequence length="304" mass="34390">MSNLANVGNIVRTLQSVNSNVTEDGQLCLLSLEGDRLIENIYDNEELLSQRCVTNDAKHNSSAVYMMLESSAFMLYLGSNASLCAREFNHREKEWVEAKIEIPHLTDLCPDTRLSVVTVPEVTIVFYQTIKGQVHGIAFDRKKEHWLAPFCLPCQAQRGTPISAFSTQESVIVSFVDIEKKVHIFSRRLEADKWEDKILDDSSDNAHMMNLVVYENEERGTIEAFAQVQNKILHIDQHQGRSCLGQVTKGEFTPITKAECGRFIRARFGLMGRLRGNTTININWINNSGYAPISVWGARRPAWA</sequence>
<protein>
    <recommendedName>
        <fullName evidence="3">Cleavage/polyadenylation specificity factor A subunit N-terminal domain-containing protein</fullName>
    </recommendedName>
</protein>
<evidence type="ECO:0000313" key="1">
    <source>
        <dbReference type="EMBL" id="QLI66223.1"/>
    </source>
</evidence>
<dbReference type="OrthoDB" id="5367135at2759"/>
<evidence type="ECO:0008006" key="3">
    <source>
        <dbReference type="Google" id="ProtNLM"/>
    </source>
</evidence>
<keyword evidence="2" id="KW-1185">Reference proteome</keyword>
<evidence type="ECO:0000313" key="2">
    <source>
        <dbReference type="Proteomes" id="UP000510686"/>
    </source>
</evidence>